<dbReference type="EMBL" id="UOFC01000260">
    <property type="protein sequence ID" value="VAW49155.1"/>
    <property type="molecule type" value="Genomic_DNA"/>
</dbReference>
<reference evidence="1" key="1">
    <citation type="submission" date="2018-06" db="EMBL/GenBank/DDBJ databases">
        <authorList>
            <person name="Zhirakovskaya E."/>
        </authorList>
    </citation>
    <scope>NUCLEOTIDE SEQUENCE</scope>
</reference>
<protein>
    <submittedName>
        <fullName evidence="1">Uncharacterized protein</fullName>
    </submittedName>
</protein>
<evidence type="ECO:0000313" key="1">
    <source>
        <dbReference type="EMBL" id="VAW49155.1"/>
    </source>
</evidence>
<name>A0A3B0VZY7_9ZZZZ</name>
<feature type="non-terminal residue" evidence="1">
    <location>
        <position position="191"/>
    </location>
</feature>
<proteinExistence type="predicted"/>
<sequence length="191" mass="20935">MKTYFKLITASILFLFANQAVSNCVFEANEGLIFANGFESGADHIFADGFEGSCTINMPIVVAAGNTTNHVYKDVIIKLKPGLASSAKYIHLNIHNLQRLPNDEPMAYLQVINNNGSSRWVPLNNKNGVESGIVLIKDQIKSYGGIGGGFHTVTMLVDAARLLNSTDDSRLFLTNENTFRFWINALAYAEG</sequence>
<accession>A0A3B0VZY7</accession>
<organism evidence="1">
    <name type="scientific">hydrothermal vent metagenome</name>
    <dbReference type="NCBI Taxonomy" id="652676"/>
    <lineage>
        <taxon>unclassified sequences</taxon>
        <taxon>metagenomes</taxon>
        <taxon>ecological metagenomes</taxon>
    </lineage>
</organism>
<dbReference type="AlphaFoldDB" id="A0A3B0VZY7"/>
<gene>
    <name evidence="1" type="ORF">MNBD_GAMMA03-84</name>
</gene>